<dbReference type="EMBL" id="JBBCAQ010000003">
    <property type="protein sequence ID" value="KAK7604827.1"/>
    <property type="molecule type" value="Genomic_DNA"/>
</dbReference>
<protein>
    <submittedName>
        <fullName evidence="1">Uncharacterized protein</fullName>
    </submittedName>
</protein>
<keyword evidence="2" id="KW-1185">Reference proteome</keyword>
<dbReference type="Proteomes" id="UP001367676">
    <property type="component" value="Unassembled WGS sequence"/>
</dbReference>
<sequence length="78" mass="8828">MRSSRRLKIASQLLRRLHVNQFRWSSRLTFCDVHYGARHSLRSPRWLSLPSDLCRGGAGGGLLPIFRLLGPSPTTITV</sequence>
<evidence type="ECO:0000313" key="1">
    <source>
        <dbReference type="EMBL" id="KAK7604827.1"/>
    </source>
</evidence>
<name>A0AAN9TW09_9HEMI</name>
<evidence type="ECO:0000313" key="2">
    <source>
        <dbReference type="Proteomes" id="UP001367676"/>
    </source>
</evidence>
<reference evidence="1 2" key="1">
    <citation type="submission" date="2024-03" db="EMBL/GenBank/DDBJ databases">
        <title>Adaptation during the transition from Ophiocordyceps entomopathogen to insect associate is accompanied by gene loss and intensified selection.</title>
        <authorList>
            <person name="Ward C.M."/>
            <person name="Onetto C.A."/>
            <person name="Borneman A.R."/>
        </authorList>
    </citation>
    <scope>NUCLEOTIDE SEQUENCE [LARGE SCALE GENOMIC DNA]</scope>
    <source>
        <strain evidence="1">AWRI1</strain>
        <tissue evidence="1">Single Adult Female</tissue>
    </source>
</reference>
<proteinExistence type="predicted"/>
<dbReference type="AlphaFoldDB" id="A0AAN9TW09"/>
<organism evidence="1 2">
    <name type="scientific">Parthenolecanium corni</name>
    <dbReference type="NCBI Taxonomy" id="536013"/>
    <lineage>
        <taxon>Eukaryota</taxon>
        <taxon>Metazoa</taxon>
        <taxon>Ecdysozoa</taxon>
        <taxon>Arthropoda</taxon>
        <taxon>Hexapoda</taxon>
        <taxon>Insecta</taxon>
        <taxon>Pterygota</taxon>
        <taxon>Neoptera</taxon>
        <taxon>Paraneoptera</taxon>
        <taxon>Hemiptera</taxon>
        <taxon>Sternorrhyncha</taxon>
        <taxon>Coccoidea</taxon>
        <taxon>Coccidae</taxon>
        <taxon>Parthenolecanium</taxon>
    </lineage>
</organism>
<comment type="caution">
    <text evidence="1">The sequence shown here is derived from an EMBL/GenBank/DDBJ whole genome shotgun (WGS) entry which is preliminary data.</text>
</comment>
<gene>
    <name evidence="1" type="ORF">V9T40_006013</name>
</gene>
<accession>A0AAN9TW09</accession>